<evidence type="ECO:0000256" key="10">
    <source>
        <dbReference type="ARBA" id="ARBA00023033"/>
    </source>
</evidence>
<evidence type="ECO:0000256" key="9">
    <source>
        <dbReference type="ARBA" id="ARBA00023004"/>
    </source>
</evidence>
<keyword evidence="9 12" id="KW-0408">Iron</keyword>
<proteinExistence type="inferred from homology"/>
<dbReference type="GO" id="GO:0005506">
    <property type="term" value="F:iron ion binding"/>
    <property type="evidence" value="ECO:0007669"/>
    <property type="project" value="InterPro"/>
</dbReference>
<evidence type="ECO:0000256" key="2">
    <source>
        <dbReference type="ARBA" id="ARBA00004167"/>
    </source>
</evidence>
<evidence type="ECO:0000256" key="8">
    <source>
        <dbReference type="ARBA" id="ARBA00023002"/>
    </source>
</evidence>
<dbReference type="InterPro" id="IPR002401">
    <property type="entry name" value="Cyt_P450_E_grp-I"/>
</dbReference>
<keyword evidence="4 12" id="KW-0349">Heme</keyword>
<keyword evidence="5" id="KW-0812">Transmembrane</keyword>
<organism evidence="14 15">
    <name type="scientific">Lentithecium fluviatile CBS 122367</name>
    <dbReference type="NCBI Taxonomy" id="1168545"/>
    <lineage>
        <taxon>Eukaryota</taxon>
        <taxon>Fungi</taxon>
        <taxon>Dikarya</taxon>
        <taxon>Ascomycota</taxon>
        <taxon>Pezizomycotina</taxon>
        <taxon>Dothideomycetes</taxon>
        <taxon>Pleosporomycetidae</taxon>
        <taxon>Pleosporales</taxon>
        <taxon>Massarineae</taxon>
        <taxon>Lentitheciaceae</taxon>
        <taxon>Lentithecium</taxon>
    </lineage>
</organism>
<accession>A0A6G1JA24</accession>
<reference evidence="14" key="1">
    <citation type="journal article" date="2020" name="Stud. Mycol.">
        <title>101 Dothideomycetes genomes: a test case for predicting lifestyles and emergence of pathogens.</title>
        <authorList>
            <person name="Haridas S."/>
            <person name="Albert R."/>
            <person name="Binder M."/>
            <person name="Bloem J."/>
            <person name="Labutti K."/>
            <person name="Salamov A."/>
            <person name="Andreopoulos B."/>
            <person name="Baker S."/>
            <person name="Barry K."/>
            <person name="Bills G."/>
            <person name="Bluhm B."/>
            <person name="Cannon C."/>
            <person name="Castanera R."/>
            <person name="Culley D."/>
            <person name="Daum C."/>
            <person name="Ezra D."/>
            <person name="Gonzalez J."/>
            <person name="Henrissat B."/>
            <person name="Kuo A."/>
            <person name="Liang C."/>
            <person name="Lipzen A."/>
            <person name="Lutzoni F."/>
            <person name="Magnuson J."/>
            <person name="Mondo S."/>
            <person name="Nolan M."/>
            <person name="Ohm R."/>
            <person name="Pangilinan J."/>
            <person name="Park H.-J."/>
            <person name="Ramirez L."/>
            <person name="Alfaro M."/>
            <person name="Sun H."/>
            <person name="Tritt A."/>
            <person name="Yoshinaga Y."/>
            <person name="Zwiers L.-H."/>
            <person name="Turgeon B."/>
            <person name="Goodwin S."/>
            <person name="Spatafora J."/>
            <person name="Crous P."/>
            <person name="Grigoriev I."/>
        </authorList>
    </citation>
    <scope>NUCLEOTIDE SEQUENCE</scope>
    <source>
        <strain evidence="14">CBS 122367</strain>
    </source>
</reference>
<evidence type="ECO:0000256" key="6">
    <source>
        <dbReference type="ARBA" id="ARBA00022723"/>
    </source>
</evidence>
<evidence type="ECO:0000256" key="12">
    <source>
        <dbReference type="PIRSR" id="PIRSR602401-1"/>
    </source>
</evidence>
<dbReference type="InterPro" id="IPR036396">
    <property type="entry name" value="Cyt_P450_sf"/>
</dbReference>
<keyword evidence="7" id="KW-1133">Transmembrane helix</keyword>
<dbReference type="FunFam" id="1.10.630.10:FF:000047">
    <property type="entry name" value="Cytochrome P450 monooxygenase"/>
    <property type="match status" value="1"/>
</dbReference>
<keyword evidence="11" id="KW-0472">Membrane</keyword>
<evidence type="ECO:0000256" key="1">
    <source>
        <dbReference type="ARBA" id="ARBA00001971"/>
    </source>
</evidence>
<evidence type="ECO:0000256" key="7">
    <source>
        <dbReference type="ARBA" id="ARBA00022989"/>
    </source>
</evidence>
<evidence type="ECO:0000256" key="5">
    <source>
        <dbReference type="ARBA" id="ARBA00022692"/>
    </source>
</evidence>
<keyword evidence="6 12" id="KW-0479">Metal-binding</keyword>
<dbReference type="Gene3D" id="1.10.630.10">
    <property type="entry name" value="Cytochrome P450"/>
    <property type="match status" value="1"/>
</dbReference>
<dbReference type="GO" id="GO:0016020">
    <property type="term" value="C:membrane"/>
    <property type="evidence" value="ECO:0007669"/>
    <property type="project" value="UniProtKB-SubCell"/>
</dbReference>
<dbReference type="PRINTS" id="PR00463">
    <property type="entry name" value="EP450I"/>
</dbReference>
<dbReference type="GO" id="GO:0016705">
    <property type="term" value="F:oxidoreductase activity, acting on paired donors, with incorporation or reduction of molecular oxygen"/>
    <property type="evidence" value="ECO:0007669"/>
    <property type="project" value="InterPro"/>
</dbReference>
<keyword evidence="15" id="KW-1185">Reference proteome</keyword>
<dbReference type="Proteomes" id="UP000799291">
    <property type="component" value="Unassembled WGS sequence"/>
</dbReference>
<protein>
    <submittedName>
        <fullName evidence="14">Cytochrome P450</fullName>
    </submittedName>
</protein>
<dbReference type="OrthoDB" id="1470350at2759"/>
<dbReference type="GO" id="GO:0004497">
    <property type="term" value="F:monooxygenase activity"/>
    <property type="evidence" value="ECO:0007669"/>
    <property type="project" value="UniProtKB-KW"/>
</dbReference>
<dbReference type="GO" id="GO:0020037">
    <property type="term" value="F:heme binding"/>
    <property type="evidence" value="ECO:0007669"/>
    <property type="project" value="InterPro"/>
</dbReference>
<comment type="cofactor">
    <cofactor evidence="1 12">
        <name>heme</name>
        <dbReference type="ChEBI" id="CHEBI:30413"/>
    </cofactor>
</comment>
<comment type="subcellular location">
    <subcellularLocation>
        <location evidence="2">Membrane</location>
        <topology evidence="2">Single-pass membrane protein</topology>
    </subcellularLocation>
</comment>
<evidence type="ECO:0000256" key="11">
    <source>
        <dbReference type="ARBA" id="ARBA00023136"/>
    </source>
</evidence>
<dbReference type="PROSITE" id="PS00086">
    <property type="entry name" value="CYTOCHROME_P450"/>
    <property type="match status" value="1"/>
</dbReference>
<dbReference type="PRINTS" id="PR00385">
    <property type="entry name" value="P450"/>
</dbReference>
<evidence type="ECO:0000256" key="4">
    <source>
        <dbReference type="ARBA" id="ARBA00022617"/>
    </source>
</evidence>
<evidence type="ECO:0000313" key="15">
    <source>
        <dbReference type="Proteomes" id="UP000799291"/>
    </source>
</evidence>
<feature type="binding site" description="axial binding residue" evidence="12">
    <location>
        <position position="458"/>
    </location>
    <ligand>
        <name>heme</name>
        <dbReference type="ChEBI" id="CHEBI:30413"/>
    </ligand>
    <ligandPart>
        <name>Fe</name>
        <dbReference type="ChEBI" id="CHEBI:18248"/>
    </ligandPart>
</feature>
<sequence length="512" mass="58606">MSSTKAGRTASPTRLLQNASMSQIATLIVTLLAVRWLARAIYRVYFHPLSKFPGPKLHVATRIPQLVAQWTGTPHKRLAELHRKYGNVVRISPDEVSFIDAQAWKDVYGHGTKGTPGGNPHKHWLRYGTSINNEPSLILARDNDHTRMRRIFNPAFSDRALKQQEPLFMKYVNLLDEKLRQGLKEDQDRKYDMVRMYNFTTFDVMGDLTFGEPLHMLDNAEYDPWVKVIFASIKTGSRLSIMMHYPLLWKAFKKFVPRSMMVKRMAHFKNSVDRVTKRLEKGRDSEGVDLWDLVLSQPEGKGLTRGEMDSNASLFMIAGTETTATLLSGLTYLLLKNPEAMKQLTHEIRKAFDGLDAMSIETVASLPYLNACVKEAFRLYPPVVTGMPRRTPPEGSTICGQYIPSGWIVSVPQLACYTSESNFKEPLSFLPERWLGDERFKNDKRAALQPFSVGTRDCVGKNMAYHEMRLIIARVLLSFDLELCPESEHWTDQYCYTLWEKKPLMCKLKTVN</sequence>
<dbReference type="EMBL" id="MU005575">
    <property type="protein sequence ID" value="KAF2687258.1"/>
    <property type="molecule type" value="Genomic_DNA"/>
</dbReference>
<dbReference type="InterPro" id="IPR050121">
    <property type="entry name" value="Cytochrome_P450_monoxygenase"/>
</dbReference>
<dbReference type="GO" id="GO:0009403">
    <property type="term" value="P:toxin biosynthetic process"/>
    <property type="evidence" value="ECO:0007669"/>
    <property type="project" value="UniProtKB-ARBA"/>
</dbReference>
<evidence type="ECO:0000313" key="14">
    <source>
        <dbReference type="EMBL" id="KAF2687258.1"/>
    </source>
</evidence>
<dbReference type="SUPFAM" id="SSF48264">
    <property type="entry name" value="Cytochrome P450"/>
    <property type="match status" value="1"/>
</dbReference>
<dbReference type="Pfam" id="PF00067">
    <property type="entry name" value="p450"/>
    <property type="match status" value="1"/>
</dbReference>
<name>A0A6G1JA24_9PLEO</name>
<dbReference type="InterPro" id="IPR001128">
    <property type="entry name" value="Cyt_P450"/>
</dbReference>
<gene>
    <name evidence="14" type="ORF">K458DRAFT_295737</name>
</gene>
<evidence type="ECO:0000256" key="3">
    <source>
        <dbReference type="ARBA" id="ARBA00010617"/>
    </source>
</evidence>
<dbReference type="InterPro" id="IPR017972">
    <property type="entry name" value="Cyt_P450_CS"/>
</dbReference>
<keyword evidence="8 13" id="KW-0560">Oxidoreductase</keyword>
<dbReference type="PANTHER" id="PTHR24305">
    <property type="entry name" value="CYTOCHROME P450"/>
    <property type="match status" value="1"/>
</dbReference>
<dbReference type="PANTHER" id="PTHR24305:SF210">
    <property type="entry name" value="CYTOCHROME P450 MONOOXYGENASE ASQL-RELATED"/>
    <property type="match status" value="1"/>
</dbReference>
<keyword evidence="10 13" id="KW-0503">Monooxygenase</keyword>
<evidence type="ECO:0000256" key="13">
    <source>
        <dbReference type="RuleBase" id="RU000461"/>
    </source>
</evidence>
<dbReference type="CDD" id="cd11058">
    <property type="entry name" value="CYP60B-like"/>
    <property type="match status" value="1"/>
</dbReference>
<dbReference type="AlphaFoldDB" id="A0A6G1JA24"/>
<comment type="similarity">
    <text evidence="3 13">Belongs to the cytochrome P450 family.</text>
</comment>